<comment type="caution">
    <text evidence="2">The sequence shown here is derived from an EMBL/GenBank/DDBJ whole genome shotgun (WGS) entry which is preliminary data.</text>
</comment>
<dbReference type="AlphaFoldDB" id="A0A132MMY2"/>
<reference evidence="3" key="1">
    <citation type="submission" date="2015-04" db="EMBL/GenBank/DDBJ databases">
        <title>Physiological reanalysis, assessment of diazotrophy, and genome sequences of multiple isolates of Streptomyces thermoautotrophicus.</title>
        <authorList>
            <person name="MacKellar D.C."/>
            <person name="Lieber L."/>
            <person name="Norman J."/>
            <person name="Bolger A."/>
            <person name="Tobin C."/>
            <person name="Murray J.W."/>
            <person name="Chang R."/>
            <person name="Ford T."/>
            <person name="Nguyen P.Q."/>
            <person name="Woodward J."/>
            <person name="Permingeat H."/>
            <person name="Joshi N.S."/>
            <person name="Silver P.A."/>
            <person name="Usadel B."/>
            <person name="Rutherford A.W."/>
            <person name="Friesen M."/>
            <person name="Prell J."/>
        </authorList>
    </citation>
    <scope>NUCLEOTIDE SEQUENCE [LARGE SCALE GENOMIC DNA]</scope>
    <source>
        <strain evidence="3">H1</strain>
    </source>
</reference>
<protein>
    <submittedName>
        <fullName evidence="2">XRE family transcriptional regulator</fullName>
    </submittedName>
</protein>
<sequence>MSRDDWHLPEDVLARPEMREACARRDFQAVFKLAGKYGGFTASRIARQCELTPTRVGEVIQGRRKIEKIDVIERISQGLGIPGHMLGLATQPWETEDHGSSAKDDHPGESFGAPKLLHDPTKPAITPSRQIFPWLAQADEGWLDMRRRAFLAGSAGIAIPSVALDDLKHIIFALEDTRRYFDSTVVDRFREQITKYAANDGTRGPRKTLPFVLGIIGAIESCARQVKPSVRRELLSVGAESAEFVGWLYRDIGMPDMAGYWQDRAIEWAQESGDGAMQGYVLLKKSQTAWDERDAIRMLTLAQAVQEGPWELPRKVRAEAAQQEARAHAMLGDDLKLMERKLDEAHRLLAEGDQAANGRQLSPHYNSSLLAMQTAICYCEAGRPQRAVEIYQGHLSDEVFSRRDYGYFLSLKSISLAAAGEPDEASEVALQALEIAVATHSIRTMLELNGLLDRLKPWSNRAAVQELYEAMLLQWGL</sequence>
<dbReference type="PATRIC" id="fig|1469144.10.peg.900"/>
<evidence type="ECO:0000256" key="1">
    <source>
        <dbReference type="SAM" id="MobiDB-lite"/>
    </source>
</evidence>
<feature type="compositionally biased region" description="Basic and acidic residues" evidence="1">
    <location>
        <begin position="95"/>
        <end position="108"/>
    </location>
</feature>
<name>A0A132MMY2_9ACTN</name>
<organism evidence="2 3">
    <name type="scientific">Carbonactinospora thermoautotrophica</name>
    <dbReference type="NCBI Taxonomy" id="1469144"/>
    <lineage>
        <taxon>Bacteria</taxon>
        <taxon>Bacillati</taxon>
        <taxon>Actinomycetota</taxon>
        <taxon>Actinomycetes</taxon>
        <taxon>Kitasatosporales</taxon>
        <taxon>Carbonactinosporaceae</taxon>
        <taxon>Carbonactinospora</taxon>
    </lineage>
</organism>
<dbReference type="EMBL" id="LAXD01000001">
    <property type="protein sequence ID" value="KWW99153.1"/>
    <property type="molecule type" value="Genomic_DNA"/>
</dbReference>
<evidence type="ECO:0000313" key="2">
    <source>
        <dbReference type="EMBL" id="KWW99153.1"/>
    </source>
</evidence>
<dbReference type="STRING" id="1469144.LI90_787"/>
<gene>
    <name evidence="2" type="ORF">LI90_787</name>
</gene>
<evidence type="ECO:0000313" key="3">
    <source>
        <dbReference type="Proteomes" id="UP000070188"/>
    </source>
</evidence>
<feature type="region of interest" description="Disordered" evidence="1">
    <location>
        <begin position="93"/>
        <end position="119"/>
    </location>
</feature>
<proteinExistence type="predicted"/>
<dbReference type="OrthoDB" id="3698213at2"/>
<dbReference type="RefSeq" id="WP_066884252.1">
    <property type="nucleotide sequence ID" value="NZ_LAXD01000001.1"/>
</dbReference>
<accession>A0A132MMY2</accession>
<dbReference type="Proteomes" id="UP000070188">
    <property type="component" value="Unassembled WGS sequence"/>
</dbReference>
<keyword evidence="3" id="KW-1185">Reference proteome</keyword>